<proteinExistence type="predicted"/>
<protein>
    <submittedName>
        <fullName evidence="1">Uncharacterized protein</fullName>
    </submittedName>
</protein>
<dbReference type="Proteomes" id="UP000217258">
    <property type="component" value="Chromosome I"/>
</dbReference>
<keyword evidence="2" id="KW-1185">Reference proteome</keyword>
<accession>A0ABM6MYR5</accession>
<evidence type="ECO:0000313" key="2">
    <source>
        <dbReference type="Proteomes" id="UP000217258"/>
    </source>
</evidence>
<sequence>MRFIGSFMVNPLLTNINKTLKSQHNAGFLNSYWLLFL</sequence>
<reference evidence="1 2" key="1">
    <citation type="submission" date="2015-06" db="EMBL/GenBank/DDBJ databases">
        <authorList>
            <person name="Xie B.-B."/>
            <person name="Rong J.-C."/>
            <person name="Qin Q.-L."/>
            <person name="Zhang Y.-Z."/>
        </authorList>
    </citation>
    <scope>NUCLEOTIDE SEQUENCE [LARGE SCALE GENOMIC DNA]</scope>
    <source>
        <strain evidence="1 2">KMM 3549</strain>
    </source>
</reference>
<organism evidence="1 2">
    <name type="scientific">Pseudoalteromonas issachenkonii</name>
    <dbReference type="NCBI Taxonomy" id="152297"/>
    <lineage>
        <taxon>Bacteria</taxon>
        <taxon>Pseudomonadati</taxon>
        <taxon>Pseudomonadota</taxon>
        <taxon>Gammaproteobacteria</taxon>
        <taxon>Alteromonadales</taxon>
        <taxon>Pseudoalteromonadaceae</taxon>
        <taxon>Pseudoalteromonas</taxon>
    </lineage>
</organism>
<name>A0ABM6MYR5_9GAMM</name>
<gene>
    <name evidence="1" type="ORF">PISS_a0007</name>
</gene>
<dbReference type="EMBL" id="CP011030">
    <property type="protein sequence ID" value="ATC89089.1"/>
    <property type="molecule type" value="Genomic_DNA"/>
</dbReference>
<evidence type="ECO:0000313" key="1">
    <source>
        <dbReference type="EMBL" id="ATC89089.1"/>
    </source>
</evidence>